<dbReference type="CDD" id="cd06171">
    <property type="entry name" value="Sigma70_r4"/>
    <property type="match status" value="1"/>
</dbReference>
<dbReference type="PANTHER" id="PTHR43133:SF51">
    <property type="entry name" value="RNA POLYMERASE SIGMA FACTOR"/>
    <property type="match status" value="1"/>
</dbReference>
<dbReference type="Pfam" id="PF08281">
    <property type="entry name" value="Sigma70_r4_2"/>
    <property type="match status" value="1"/>
</dbReference>
<gene>
    <name evidence="5" type="primary">sigV_10</name>
    <name evidence="5" type="ORF">SDC9_80009</name>
</gene>
<dbReference type="InterPro" id="IPR013324">
    <property type="entry name" value="RNA_pol_sigma_r3/r4-like"/>
</dbReference>
<reference evidence="5" key="1">
    <citation type="submission" date="2019-08" db="EMBL/GenBank/DDBJ databases">
        <authorList>
            <person name="Kucharzyk K."/>
            <person name="Murdoch R.W."/>
            <person name="Higgins S."/>
            <person name="Loffler F."/>
        </authorList>
    </citation>
    <scope>NUCLEOTIDE SEQUENCE</scope>
</reference>
<evidence type="ECO:0000313" key="5">
    <source>
        <dbReference type="EMBL" id="MPM33434.1"/>
    </source>
</evidence>
<dbReference type="GO" id="GO:0003677">
    <property type="term" value="F:DNA binding"/>
    <property type="evidence" value="ECO:0007669"/>
    <property type="project" value="InterPro"/>
</dbReference>
<keyword evidence="1" id="KW-0805">Transcription regulation</keyword>
<evidence type="ECO:0000256" key="3">
    <source>
        <dbReference type="ARBA" id="ARBA00023163"/>
    </source>
</evidence>
<dbReference type="InterPro" id="IPR014284">
    <property type="entry name" value="RNA_pol_sigma-70_dom"/>
</dbReference>
<sequence length="103" mass="12042">MLDRWLKRIVVNCSIDYIKRSSKIVYIDDIQTTAGIHKDKNYEDLYEAVDTLSPDLRTIIILKYFQGYTIEEVGEILEISISQVKNKLHKALKLLRLEIKITS</sequence>
<dbReference type="EMBL" id="VSSQ01006659">
    <property type="protein sequence ID" value="MPM33434.1"/>
    <property type="molecule type" value="Genomic_DNA"/>
</dbReference>
<keyword evidence="2" id="KW-0731">Sigma factor</keyword>
<dbReference type="NCBIfam" id="TIGR02937">
    <property type="entry name" value="sigma70-ECF"/>
    <property type="match status" value="1"/>
</dbReference>
<dbReference type="AlphaFoldDB" id="A0A644Z5Q5"/>
<evidence type="ECO:0000259" key="4">
    <source>
        <dbReference type="Pfam" id="PF08281"/>
    </source>
</evidence>
<accession>A0A644Z5Q5</accession>
<dbReference type="PANTHER" id="PTHR43133">
    <property type="entry name" value="RNA POLYMERASE ECF-TYPE SIGMA FACTO"/>
    <property type="match status" value="1"/>
</dbReference>
<dbReference type="InterPro" id="IPR039425">
    <property type="entry name" value="RNA_pol_sigma-70-like"/>
</dbReference>
<dbReference type="GO" id="GO:0016987">
    <property type="term" value="F:sigma factor activity"/>
    <property type="evidence" value="ECO:0007669"/>
    <property type="project" value="UniProtKB-KW"/>
</dbReference>
<comment type="caution">
    <text evidence="5">The sequence shown here is derived from an EMBL/GenBank/DDBJ whole genome shotgun (WGS) entry which is preliminary data.</text>
</comment>
<dbReference type="InterPro" id="IPR036388">
    <property type="entry name" value="WH-like_DNA-bd_sf"/>
</dbReference>
<evidence type="ECO:0000256" key="2">
    <source>
        <dbReference type="ARBA" id="ARBA00023082"/>
    </source>
</evidence>
<protein>
    <submittedName>
        <fullName evidence="5">RNA polymerase sigma factor SigV</fullName>
    </submittedName>
</protein>
<dbReference type="GO" id="GO:0006352">
    <property type="term" value="P:DNA-templated transcription initiation"/>
    <property type="evidence" value="ECO:0007669"/>
    <property type="project" value="InterPro"/>
</dbReference>
<proteinExistence type="predicted"/>
<keyword evidence="3" id="KW-0804">Transcription</keyword>
<dbReference type="SUPFAM" id="SSF88659">
    <property type="entry name" value="Sigma3 and sigma4 domains of RNA polymerase sigma factors"/>
    <property type="match status" value="1"/>
</dbReference>
<dbReference type="Gene3D" id="1.10.10.10">
    <property type="entry name" value="Winged helix-like DNA-binding domain superfamily/Winged helix DNA-binding domain"/>
    <property type="match status" value="1"/>
</dbReference>
<evidence type="ECO:0000256" key="1">
    <source>
        <dbReference type="ARBA" id="ARBA00023015"/>
    </source>
</evidence>
<dbReference type="InterPro" id="IPR013249">
    <property type="entry name" value="RNA_pol_sigma70_r4_t2"/>
</dbReference>
<feature type="domain" description="RNA polymerase sigma factor 70 region 4 type 2" evidence="4">
    <location>
        <begin position="43"/>
        <end position="95"/>
    </location>
</feature>
<organism evidence="5">
    <name type="scientific">bioreactor metagenome</name>
    <dbReference type="NCBI Taxonomy" id="1076179"/>
    <lineage>
        <taxon>unclassified sequences</taxon>
        <taxon>metagenomes</taxon>
        <taxon>ecological metagenomes</taxon>
    </lineage>
</organism>
<name>A0A644Z5Q5_9ZZZZ</name>